<dbReference type="InterPro" id="IPR013128">
    <property type="entry name" value="Peptidase_C1A"/>
</dbReference>
<dbReference type="EMBL" id="KZ347153">
    <property type="protein sequence ID" value="PIO68319.1"/>
    <property type="molecule type" value="Genomic_DNA"/>
</dbReference>
<protein>
    <submittedName>
        <fullName evidence="11">Papain family cysteine protease</fullName>
    </submittedName>
</protein>
<keyword evidence="4" id="KW-0378">Hydrolase</keyword>
<keyword evidence="5" id="KW-0788">Thiol protease</keyword>
<dbReference type="OrthoDB" id="10058785at2759"/>
<evidence type="ECO:0000313" key="11">
    <source>
        <dbReference type="EMBL" id="PIO68319.1"/>
    </source>
</evidence>
<keyword evidence="6" id="KW-0865">Zymogen</keyword>
<reference evidence="11 12" key="1">
    <citation type="submission" date="2015-09" db="EMBL/GenBank/DDBJ databases">
        <title>Draft genome of the parasitic nematode Teladorsagia circumcincta isolate WARC Sus (inbred).</title>
        <authorList>
            <person name="Mitreva M."/>
        </authorList>
    </citation>
    <scope>NUCLEOTIDE SEQUENCE [LARGE SCALE GENOMIC DNA]</scope>
    <source>
        <strain evidence="11 12">S</strain>
    </source>
</reference>
<dbReference type="PROSITE" id="PS00639">
    <property type="entry name" value="THIOL_PROTEASE_HIS"/>
    <property type="match status" value="1"/>
</dbReference>
<accession>A0A2G9UDL3</accession>
<feature type="non-terminal residue" evidence="11">
    <location>
        <position position="358"/>
    </location>
</feature>
<dbReference type="PANTHER" id="PTHR12411">
    <property type="entry name" value="CYSTEINE PROTEASE FAMILY C1-RELATED"/>
    <property type="match status" value="1"/>
</dbReference>
<dbReference type="AlphaFoldDB" id="A0A2G9UDL3"/>
<dbReference type="InterPro" id="IPR038765">
    <property type="entry name" value="Papain-like_cys_pep_sf"/>
</dbReference>
<comment type="function">
    <text evidence="9">Expression of the protease correlates with blood-feeding and suggests a role for the protease in blood digestion.</text>
</comment>
<dbReference type="PRINTS" id="PR00705">
    <property type="entry name" value="PAPAIN"/>
</dbReference>
<evidence type="ECO:0000313" key="12">
    <source>
        <dbReference type="Proteomes" id="UP000230423"/>
    </source>
</evidence>
<proteinExistence type="inferred from homology"/>
<feature type="domain" description="Peptidase C1A papain C-terminal" evidence="10">
    <location>
        <begin position="112"/>
        <end position="357"/>
    </location>
</feature>
<dbReference type="GO" id="GO:0008234">
    <property type="term" value="F:cysteine-type peptidase activity"/>
    <property type="evidence" value="ECO:0007669"/>
    <property type="project" value="UniProtKB-KW"/>
</dbReference>
<evidence type="ECO:0000256" key="9">
    <source>
        <dbReference type="ARBA" id="ARBA00057399"/>
    </source>
</evidence>
<dbReference type="InterPro" id="IPR000668">
    <property type="entry name" value="Peptidase_C1A_C"/>
</dbReference>
<evidence type="ECO:0000256" key="6">
    <source>
        <dbReference type="ARBA" id="ARBA00023145"/>
    </source>
</evidence>
<keyword evidence="7" id="KW-1015">Disulfide bond</keyword>
<evidence type="ECO:0000256" key="3">
    <source>
        <dbReference type="ARBA" id="ARBA00022729"/>
    </source>
</evidence>
<evidence type="ECO:0000256" key="8">
    <source>
        <dbReference type="ARBA" id="ARBA00023180"/>
    </source>
</evidence>
<dbReference type="Pfam" id="PF00112">
    <property type="entry name" value="Peptidase_C1"/>
    <property type="match status" value="1"/>
</dbReference>
<dbReference type="Gene3D" id="3.90.70.10">
    <property type="entry name" value="Cysteine proteinases"/>
    <property type="match status" value="1"/>
</dbReference>
<keyword evidence="8" id="KW-0325">Glycoprotein</keyword>
<evidence type="ECO:0000256" key="2">
    <source>
        <dbReference type="ARBA" id="ARBA00022670"/>
    </source>
</evidence>
<dbReference type="GO" id="GO:0006508">
    <property type="term" value="P:proteolysis"/>
    <property type="evidence" value="ECO:0007669"/>
    <property type="project" value="UniProtKB-KW"/>
</dbReference>
<evidence type="ECO:0000256" key="7">
    <source>
        <dbReference type="ARBA" id="ARBA00023157"/>
    </source>
</evidence>
<evidence type="ECO:0000256" key="5">
    <source>
        <dbReference type="ARBA" id="ARBA00022807"/>
    </source>
</evidence>
<comment type="similarity">
    <text evidence="1">Belongs to the peptidase C1 family.</text>
</comment>
<evidence type="ECO:0000259" key="10">
    <source>
        <dbReference type="SMART" id="SM00645"/>
    </source>
</evidence>
<dbReference type="PROSITE" id="PS00640">
    <property type="entry name" value="THIOL_PROTEASE_ASN"/>
    <property type="match status" value="1"/>
</dbReference>
<keyword evidence="12" id="KW-1185">Reference proteome</keyword>
<keyword evidence="2 11" id="KW-0645">Protease</keyword>
<sequence length="358" mass="40591">MELSEMSSFININHSLERLFAPLFCVYLLHVIYASEENVLDALRAQKILPEALALSGKSLVEYLRKNQKLFEVELNPTKKFYKDMVMDPEFVSRDQYHNTAVLDESDNGDDIPESFDSRIKWAHCPSLFYIRDQSLCGSCWAISTASAISDRLCIATNGTVKVHISGDDILSCCRSCGRGCNGGWPHTAWQFFAKEGAVTGGNYGSKDCCRPYEIPPCGWHKGEPHYDCRALYKGGTPACKRECQPGYSKNYTMDKYYGKNGYYLPNVKTIQREIMRNGPVVAVYTVYQDFYHYTKGIYKHTAGQQTGGHAVKIIGWGEEKTGNKSIPYWIIANSWHNDWGENGYFRMIRGINDCGLE</sequence>
<dbReference type="Proteomes" id="UP000230423">
    <property type="component" value="Unassembled WGS sequence"/>
</dbReference>
<dbReference type="SUPFAM" id="SSF54001">
    <property type="entry name" value="Cysteine proteinases"/>
    <property type="match status" value="1"/>
</dbReference>
<evidence type="ECO:0000256" key="1">
    <source>
        <dbReference type="ARBA" id="ARBA00008455"/>
    </source>
</evidence>
<dbReference type="SMART" id="SM00645">
    <property type="entry name" value="Pept_C1"/>
    <property type="match status" value="1"/>
</dbReference>
<dbReference type="PROSITE" id="PS00139">
    <property type="entry name" value="THIOL_PROTEASE_CYS"/>
    <property type="match status" value="1"/>
</dbReference>
<dbReference type="InterPro" id="IPR025661">
    <property type="entry name" value="Pept_asp_AS"/>
</dbReference>
<evidence type="ECO:0000256" key="4">
    <source>
        <dbReference type="ARBA" id="ARBA00022801"/>
    </source>
</evidence>
<dbReference type="InterPro" id="IPR025660">
    <property type="entry name" value="Pept_his_AS"/>
</dbReference>
<name>A0A2G9UDL3_TELCI</name>
<dbReference type="InterPro" id="IPR000169">
    <property type="entry name" value="Pept_cys_AS"/>
</dbReference>
<gene>
    <name evidence="11" type="ORF">TELCIR_09902</name>
</gene>
<dbReference type="CDD" id="cd02620">
    <property type="entry name" value="Peptidase_C1A_CathepsinB"/>
    <property type="match status" value="1"/>
</dbReference>
<dbReference type="FunFam" id="3.90.70.10:FF:000031">
    <property type="entry name" value="Cathepsin B"/>
    <property type="match status" value="1"/>
</dbReference>
<keyword evidence="3" id="KW-0732">Signal</keyword>
<organism evidence="11 12">
    <name type="scientific">Teladorsagia circumcincta</name>
    <name type="common">Brown stomach worm</name>
    <name type="synonym">Ostertagia circumcincta</name>
    <dbReference type="NCBI Taxonomy" id="45464"/>
    <lineage>
        <taxon>Eukaryota</taxon>
        <taxon>Metazoa</taxon>
        <taxon>Ecdysozoa</taxon>
        <taxon>Nematoda</taxon>
        <taxon>Chromadorea</taxon>
        <taxon>Rhabditida</taxon>
        <taxon>Rhabditina</taxon>
        <taxon>Rhabditomorpha</taxon>
        <taxon>Strongyloidea</taxon>
        <taxon>Trichostrongylidae</taxon>
        <taxon>Teladorsagia</taxon>
    </lineage>
</organism>